<organism evidence="3 4">
    <name type="scientific">Geovibrio thiophilus</name>
    <dbReference type="NCBI Taxonomy" id="139438"/>
    <lineage>
        <taxon>Bacteria</taxon>
        <taxon>Pseudomonadati</taxon>
        <taxon>Deferribacterota</taxon>
        <taxon>Deferribacteres</taxon>
        <taxon>Deferribacterales</taxon>
        <taxon>Geovibrionaceae</taxon>
        <taxon>Geovibrio</taxon>
    </lineage>
</organism>
<proteinExistence type="predicted"/>
<protein>
    <submittedName>
        <fullName evidence="3">DUF4139 domain-containing protein</fullName>
    </submittedName>
</protein>
<feature type="chain" id="PRO_5018668226" evidence="1">
    <location>
        <begin position="19"/>
        <end position="463"/>
    </location>
</feature>
<reference evidence="3 4" key="1">
    <citation type="submission" date="2019-01" db="EMBL/GenBank/DDBJ databases">
        <title>Geovibrio thiophilus DSM 11263, complete genome.</title>
        <authorList>
            <person name="Spring S."/>
            <person name="Bunk B."/>
            <person name="Sproer C."/>
        </authorList>
    </citation>
    <scope>NUCLEOTIDE SEQUENCE [LARGE SCALE GENOMIC DNA]</scope>
    <source>
        <strain evidence="3 4">DSM 11263</strain>
    </source>
</reference>
<dbReference type="KEGG" id="gtl:EP073_02150"/>
<dbReference type="EMBL" id="CP035108">
    <property type="protein sequence ID" value="QAR32238.1"/>
    <property type="molecule type" value="Genomic_DNA"/>
</dbReference>
<dbReference type="RefSeq" id="WP_128465525.1">
    <property type="nucleotide sequence ID" value="NZ_CP035108.1"/>
</dbReference>
<feature type="signal peptide" evidence="1">
    <location>
        <begin position="1"/>
        <end position="18"/>
    </location>
</feature>
<keyword evidence="4" id="KW-1185">Reference proteome</keyword>
<gene>
    <name evidence="3" type="ORF">EP073_02150</name>
</gene>
<evidence type="ECO:0000256" key="1">
    <source>
        <dbReference type="SAM" id="SignalP"/>
    </source>
</evidence>
<dbReference type="InterPro" id="IPR037291">
    <property type="entry name" value="DUF4139"/>
</dbReference>
<accession>A0A3R6AWN9</accession>
<dbReference type="Pfam" id="PF13598">
    <property type="entry name" value="DUF4139"/>
    <property type="match status" value="1"/>
</dbReference>
<name>A0A3R6AWN9_9BACT</name>
<keyword evidence="1" id="KW-0732">Signal</keyword>
<dbReference type="AlphaFoldDB" id="A0A3R6AWN9"/>
<dbReference type="Proteomes" id="UP000287502">
    <property type="component" value="Chromosome"/>
</dbReference>
<dbReference type="OrthoDB" id="9797749at2"/>
<feature type="domain" description="DUF4139" evidence="2">
    <location>
        <begin position="218"/>
        <end position="453"/>
    </location>
</feature>
<evidence type="ECO:0000259" key="2">
    <source>
        <dbReference type="Pfam" id="PF13598"/>
    </source>
</evidence>
<sequence>MKPVIAILAFLTCANAFAAEFYLHRDKAEYRTGEYKSGVIGYGSAVKAYCGTAEMMLIPSADGAEGWLGALAQEIKNKENDYIKAESRKKTAEFMLNSIGEVSSVDKLSDGRLQAYAAARFAEISKAEADMKKAQTEAAGLRALFAKGADSETPLHSPYACADMKLVLDKITADYENVLYIDGKGAATELVLKAVNRSGVDIKAQNAYLLPSYLNEAIAVPQFDPWYVRPFEPVPLAKTARTSAAPLMFEAAADYSSAPSPEVSREAPAQFRVKDFTLISDGRESRTVLDRADVEAESRLAVYPFRSPVVYRETVFTPKSEVYGSKWRVSAGREIFENVYASVENGRIRLAAGTDKDISVKRKSLPLTRESDGFFGTKKRMKRGFTIEAANLAGEAKKLNITDRLPVAADDRISIENIMLNGKRIDAAKDGRLEIITELKAGGTAVYTVTFELVADKDMEVVF</sequence>
<evidence type="ECO:0000313" key="3">
    <source>
        <dbReference type="EMBL" id="QAR32238.1"/>
    </source>
</evidence>
<evidence type="ECO:0000313" key="4">
    <source>
        <dbReference type="Proteomes" id="UP000287502"/>
    </source>
</evidence>